<dbReference type="InterPro" id="IPR029044">
    <property type="entry name" value="Nucleotide-diphossugar_trans"/>
</dbReference>
<dbReference type="Proteomes" id="UP000500961">
    <property type="component" value="Chromosome"/>
</dbReference>
<dbReference type="SUPFAM" id="SSF53448">
    <property type="entry name" value="Nucleotide-diphospho-sugar transferases"/>
    <property type="match status" value="1"/>
</dbReference>
<proteinExistence type="predicted"/>
<dbReference type="RefSeq" id="WP_173074108.1">
    <property type="nucleotide sequence ID" value="NZ_CP041345.1"/>
</dbReference>
<accession>A0A7D4BBB1</accession>
<name>A0A7D4BBB1_9BACT</name>
<evidence type="ECO:0000313" key="2">
    <source>
        <dbReference type="EMBL" id="QKG79900.1"/>
    </source>
</evidence>
<dbReference type="PANTHER" id="PTHR43777">
    <property type="entry name" value="MOLYBDENUM COFACTOR CYTIDYLYLTRANSFERASE"/>
    <property type="match status" value="1"/>
</dbReference>
<dbReference type="AlphaFoldDB" id="A0A7D4BBB1"/>
<keyword evidence="3" id="KW-1185">Reference proteome</keyword>
<reference evidence="2 3" key="1">
    <citation type="submission" date="2019-07" db="EMBL/GenBank/DDBJ databases">
        <title>Thalassofilum flectens gen. nov., sp. nov., a novel moderate thermophilic anaerobe from a shallow sea hot spring in Kunashir Island (Russia), representing a new family in the order Bacteroidales, and proposal of Thalassofilacea fam. nov.</title>
        <authorList>
            <person name="Kochetkova T.V."/>
            <person name="Podosokorskaya O.A."/>
            <person name="Novikov A."/>
            <person name="Elcheninov A.G."/>
            <person name="Toshchakov S.V."/>
            <person name="Kublanov I.V."/>
        </authorList>
    </citation>
    <scope>NUCLEOTIDE SEQUENCE [LARGE SCALE GENOMIC DNA]</scope>
    <source>
        <strain evidence="2 3">38-H</strain>
    </source>
</reference>
<dbReference type="Pfam" id="PF12804">
    <property type="entry name" value="NTP_transf_3"/>
    <property type="match status" value="1"/>
</dbReference>
<feature type="domain" description="MobA-like NTP transferase" evidence="1">
    <location>
        <begin position="7"/>
        <end position="153"/>
    </location>
</feature>
<dbReference type="GO" id="GO:0016779">
    <property type="term" value="F:nucleotidyltransferase activity"/>
    <property type="evidence" value="ECO:0007669"/>
    <property type="project" value="UniProtKB-ARBA"/>
</dbReference>
<evidence type="ECO:0000259" key="1">
    <source>
        <dbReference type="Pfam" id="PF12804"/>
    </source>
</evidence>
<dbReference type="KEGG" id="ttz:FHG85_06365"/>
<dbReference type="Gene3D" id="3.90.550.10">
    <property type="entry name" value="Spore Coat Polysaccharide Biosynthesis Protein SpsA, Chain A"/>
    <property type="match status" value="1"/>
</dbReference>
<dbReference type="InterPro" id="IPR025877">
    <property type="entry name" value="MobA-like_NTP_Trfase"/>
</dbReference>
<protein>
    <recommendedName>
        <fullName evidence="1">MobA-like NTP transferase domain-containing protein</fullName>
    </recommendedName>
</protein>
<evidence type="ECO:0000313" key="3">
    <source>
        <dbReference type="Proteomes" id="UP000500961"/>
    </source>
</evidence>
<organism evidence="2 3">
    <name type="scientific">Tenuifilum thalassicum</name>
    <dbReference type="NCBI Taxonomy" id="2590900"/>
    <lineage>
        <taxon>Bacteria</taxon>
        <taxon>Pseudomonadati</taxon>
        <taxon>Bacteroidota</taxon>
        <taxon>Bacteroidia</taxon>
        <taxon>Bacteroidales</taxon>
        <taxon>Tenuifilaceae</taxon>
        <taxon>Tenuifilum</taxon>
    </lineage>
</organism>
<dbReference type="EMBL" id="CP041345">
    <property type="protein sequence ID" value="QKG79900.1"/>
    <property type="molecule type" value="Genomic_DNA"/>
</dbReference>
<sequence>MKENFSAIILAAGYSGRMGHHKALLRFDPKRCFARKIADEFIAFGCSNVIMVTNRLVVNEIESGDYGLDDIIVVNNSKPEVGRFYSLYLAAQNIPSNSYAFIVNADNPFVTPIVLKHLWDQRMEAEYICPAYLGKGGHPILISPKIISDIKSKTDFDVNLKEFLNIFTKHYVNVDDPRILVNINSPDDYQNYFKIVR</sequence>
<gene>
    <name evidence="2" type="ORF">FHG85_06365</name>
</gene>
<dbReference type="PANTHER" id="PTHR43777:SF1">
    <property type="entry name" value="MOLYBDENUM COFACTOR CYTIDYLYLTRANSFERASE"/>
    <property type="match status" value="1"/>
</dbReference>